<dbReference type="Gene3D" id="1.25.10.10">
    <property type="entry name" value="Leucine-rich Repeat Variant"/>
    <property type="match status" value="1"/>
</dbReference>
<proteinExistence type="predicted"/>
<keyword evidence="1" id="KW-0812">Transmembrane</keyword>
<dbReference type="AlphaFoldDB" id="A0A327PZM1"/>
<feature type="transmembrane region" description="Helical" evidence="1">
    <location>
        <begin position="12"/>
        <end position="34"/>
    </location>
</feature>
<dbReference type="InterPro" id="IPR016024">
    <property type="entry name" value="ARM-type_fold"/>
</dbReference>
<accession>A0A327PZM1</accession>
<dbReference type="RefSeq" id="WP_111600449.1">
    <property type="nucleotide sequence ID" value="NZ_QLLL01000015.1"/>
</dbReference>
<dbReference type="SUPFAM" id="SSF48371">
    <property type="entry name" value="ARM repeat"/>
    <property type="match status" value="1"/>
</dbReference>
<gene>
    <name evidence="2" type="ORF">LX64_05076</name>
</gene>
<protein>
    <submittedName>
        <fullName evidence="2">HEAT repeat protein</fullName>
    </submittedName>
</protein>
<dbReference type="EMBL" id="QLLL01000015">
    <property type="protein sequence ID" value="RAI97568.1"/>
    <property type="molecule type" value="Genomic_DNA"/>
</dbReference>
<dbReference type="InterPro" id="IPR011989">
    <property type="entry name" value="ARM-like"/>
</dbReference>
<sequence length="360" mass="41606">MNNQQYIDPEALIIFIYIFGGLMVCMILLTFIFLRARKKKWMIKKQLDEIFDNWLGEWILEDLNEDTQLSIPPTLVDTPGNAYSRQYAVDQLINTKKNLIGIAGQNTVWLYEKLGLKKISLDNFHSRQWFLKAKGIYELYMMEQKDMQDELFPYTNSSNEYVRTEAQTAILAFEGFEGLRFFNTLTHPITNWQQIKLMEQLRPLDPPGIFEDMPNWLQSSNPMVVQFALKLAGEYQQFQVLDCVYKCLGSEHPAIREQAIIALVRMGDETSASAIIERYNNETKNNKQTILRSLYHVASTNELPFLLEVYETGDGDTKLLAARAIAHIGPAGMERLAAKGQEQPEPYEQIYLHIKSEIAR</sequence>
<comment type="caution">
    <text evidence="2">The sequence shown here is derived from an EMBL/GenBank/DDBJ whole genome shotgun (WGS) entry which is preliminary data.</text>
</comment>
<reference evidence="2 3" key="1">
    <citation type="submission" date="2018-06" db="EMBL/GenBank/DDBJ databases">
        <title>Genomic Encyclopedia of Archaeal and Bacterial Type Strains, Phase II (KMG-II): from individual species to whole genera.</title>
        <authorList>
            <person name="Goeker M."/>
        </authorList>
    </citation>
    <scope>NUCLEOTIDE SEQUENCE [LARGE SCALE GENOMIC DNA]</scope>
    <source>
        <strain evidence="2 3">DSM 23857</strain>
    </source>
</reference>
<keyword evidence="3" id="KW-1185">Reference proteome</keyword>
<name>A0A327PZM1_9BACT</name>
<evidence type="ECO:0000256" key="1">
    <source>
        <dbReference type="SAM" id="Phobius"/>
    </source>
</evidence>
<dbReference type="OrthoDB" id="1454284at2"/>
<evidence type="ECO:0000313" key="3">
    <source>
        <dbReference type="Proteomes" id="UP000249547"/>
    </source>
</evidence>
<evidence type="ECO:0000313" key="2">
    <source>
        <dbReference type="EMBL" id="RAI97568.1"/>
    </source>
</evidence>
<organism evidence="2 3">
    <name type="scientific">Chitinophaga skermanii</name>
    <dbReference type="NCBI Taxonomy" id="331697"/>
    <lineage>
        <taxon>Bacteria</taxon>
        <taxon>Pseudomonadati</taxon>
        <taxon>Bacteroidota</taxon>
        <taxon>Chitinophagia</taxon>
        <taxon>Chitinophagales</taxon>
        <taxon>Chitinophagaceae</taxon>
        <taxon>Chitinophaga</taxon>
    </lineage>
</organism>
<keyword evidence="1" id="KW-0472">Membrane</keyword>
<dbReference type="Proteomes" id="UP000249547">
    <property type="component" value="Unassembled WGS sequence"/>
</dbReference>
<dbReference type="Pfam" id="PF13646">
    <property type="entry name" value="HEAT_2"/>
    <property type="match status" value="1"/>
</dbReference>
<keyword evidence="1" id="KW-1133">Transmembrane helix</keyword>